<accession>A0AAJ4NG09</accession>
<reference evidence="1" key="1">
    <citation type="submission" date="2021-06" db="EMBL/GenBank/DDBJ databases">
        <title>Emergence of genetically related NDM-1-producing Providencia rettgeri strains in Argentina.</title>
        <authorList>
            <person name="Pasteran F."/>
            <person name="Meo A."/>
            <person name="Gomez S."/>
            <person name="Derdoy L."/>
            <person name="Albronoz E."/>
            <person name="Faccone D."/>
            <person name="Guerriero L."/>
            <person name="Archuby D."/>
            <person name="Tarzia A."/>
            <person name="Lopez M."/>
            <person name="Corso A."/>
        </authorList>
    </citation>
    <scope>NUCLEOTIDE SEQUENCE</scope>
    <source>
        <strain evidence="1">PreM15628</strain>
    </source>
</reference>
<name>A0AAJ4NG09_PRORE</name>
<gene>
    <name evidence="1" type="ORF">KOF27_12055</name>
</gene>
<evidence type="ECO:0000313" key="1">
    <source>
        <dbReference type="EMBL" id="QWQ19371.2"/>
    </source>
</evidence>
<evidence type="ECO:0000313" key="2">
    <source>
        <dbReference type="Proteomes" id="UP000682358"/>
    </source>
</evidence>
<protein>
    <submittedName>
        <fullName evidence="1">Phage tail protein I</fullName>
    </submittedName>
</protein>
<sequence>MNNRLLPVGSLPLELAAAESLAQIERVPIPIRELWNPDKCPVHLLPYLAWAFSVDRWDKNWTEKAKRDAVKAAMFIHKHKGTIGALRRVVEPLGYLIRVIEWWKTNETAGTFRLDIGVLETGITEEMYQELEALIFDAKPASRHLVGLTIQLETRGEFYCAASSYTGDSLTVYAYTPPLISVSGLDVQGAAIHLIDEMRINPQWNTLPYSQN</sequence>
<dbReference type="Proteomes" id="UP000682358">
    <property type="component" value="Chromosome"/>
</dbReference>
<dbReference type="Pfam" id="PF09684">
    <property type="entry name" value="Tail_P2_I"/>
    <property type="match status" value="1"/>
</dbReference>
<dbReference type="NCBIfam" id="TIGR01634">
    <property type="entry name" value="tail_P2_I"/>
    <property type="match status" value="1"/>
</dbReference>
<dbReference type="EMBL" id="CP076405">
    <property type="protein sequence ID" value="QWQ19371.2"/>
    <property type="molecule type" value="Genomic_DNA"/>
</dbReference>
<organism evidence="1 2">
    <name type="scientific">Providencia rettgeri</name>
    <dbReference type="NCBI Taxonomy" id="587"/>
    <lineage>
        <taxon>Bacteria</taxon>
        <taxon>Pseudomonadati</taxon>
        <taxon>Pseudomonadota</taxon>
        <taxon>Gammaproteobacteria</taxon>
        <taxon>Enterobacterales</taxon>
        <taxon>Morganellaceae</taxon>
        <taxon>Providencia</taxon>
    </lineage>
</organism>
<proteinExistence type="predicted"/>
<dbReference type="InterPro" id="IPR006521">
    <property type="entry name" value="Tail_protein_I"/>
</dbReference>
<dbReference type="AlphaFoldDB" id="A0AAJ4NG09"/>